<dbReference type="SMART" id="SM00220">
    <property type="entry name" value="S_TKc"/>
    <property type="match status" value="1"/>
</dbReference>
<dbReference type="PROSITE" id="PS00108">
    <property type="entry name" value="PROTEIN_KINASE_ST"/>
    <property type="match status" value="1"/>
</dbReference>
<dbReference type="Pfam" id="PF00069">
    <property type="entry name" value="Pkinase"/>
    <property type="match status" value="1"/>
</dbReference>
<comment type="catalytic activity">
    <reaction evidence="8">
        <text>L-threonyl-[protein] + ATP = O-phospho-L-threonyl-[protein] + ADP + H(+)</text>
        <dbReference type="Rhea" id="RHEA:46608"/>
        <dbReference type="Rhea" id="RHEA-COMP:11060"/>
        <dbReference type="Rhea" id="RHEA-COMP:11605"/>
        <dbReference type="ChEBI" id="CHEBI:15378"/>
        <dbReference type="ChEBI" id="CHEBI:30013"/>
        <dbReference type="ChEBI" id="CHEBI:30616"/>
        <dbReference type="ChEBI" id="CHEBI:61977"/>
        <dbReference type="ChEBI" id="CHEBI:456216"/>
        <dbReference type="EC" id="2.7.11.1"/>
    </reaction>
</comment>
<feature type="compositionally biased region" description="Basic and acidic residues" evidence="10">
    <location>
        <begin position="1"/>
        <end position="11"/>
    </location>
</feature>
<dbReference type="GO" id="GO:0004674">
    <property type="term" value="F:protein serine/threonine kinase activity"/>
    <property type="evidence" value="ECO:0007669"/>
    <property type="project" value="UniProtKB-KW"/>
</dbReference>
<feature type="compositionally biased region" description="Low complexity" evidence="10">
    <location>
        <begin position="452"/>
        <end position="463"/>
    </location>
</feature>
<dbReference type="InterPro" id="IPR051744">
    <property type="entry name" value="AP2_assoc_SerThr_kinase"/>
</dbReference>
<feature type="region of interest" description="Disordered" evidence="10">
    <location>
        <begin position="317"/>
        <end position="463"/>
    </location>
</feature>
<keyword evidence="13" id="KW-1185">Reference proteome</keyword>
<dbReference type="GeneTree" id="ENSGT00940000157548"/>
<dbReference type="PANTHER" id="PTHR47907">
    <property type="entry name" value="PROTEIN KINASE DOMAIN-CONTAINING PROTEIN"/>
    <property type="match status" value="1"/>
</dbReference>
<keyword evidence="2" id="KW-0723">Serine/threonine-protein kinase</keyword>
<evidence type="ECO:0000256" key="9">
    <source>
        <dbReference type="ARBA" id="ARBA00048679"/>
    </source>
</evidence>
<feature type="compositionally biased region" description="Gly residues" evidence="10">
    <location>
        <begin position="12"/>
        <end position="25"/>
    </location>
</feature>
<dbReference type="GO" id="GO:0005524">
    <property type="term" value="F:ATP binding"/>
    <property type="evidence" value="ECO:0007669"/>
    <property type="project" value="UniProtKB-KW"/>
</dbReference>
<evidence type="ECO:0000256" key="4">
    <source>
        <dbReference type="ARBA" id="ARBA00022679"/>
    </source>
</evidence>
<evidence type="ECO:0000256" key="10">
    <source>
        <dbReference type="SAM" id="MobiDB-lite"/>
    </source>
</evidence>
<dbReference type="Proteomes" id="UP000694380">
    <property type="component" value="Unplaced"/>
</dbReference>
<protein>
    <recommendedName>
        <fullName evidence="1">non-specific serine/threonine protein kinase</fullName>
        <ecNumber evidence="1">2.7.11.1</ecNumber>
    </recommendedName>
</protein>
<evidence type="ECO:0000256" key="6">
    <source>
        <dbReference type="ARBA" id="ARBA00022777"/>
    </source>
</evidence>
<comment type="catalytic activity">
    <reaction evidence="9">
        <text>L-seryl-[protein] + ATP = O-phospho-L-seryl-[protein] + ADP + H(+)</text>
        <dbReference type="Rhea" id="RHEA:17989"/>
        <dbReference type="Rhea" id="RHEA-COMP:9863"/>
        <dbReference type="Rhea" id="RHEA-COMP:11604"/>
        <dbReference type="ChEBI" id="CHEBI:15378"/>
        <dbReference type="ChEBI" id="CHEBI:29999"/>
        <dbReference type="ChEBI" id="CHEBI:30616"/>
        <dbReference type="ChEBI" id="CHEBI:83421"/>
        <dbReference type="ChEBI" id="CHEBI:456216"/>
        <dbReference type="EC" id="2.7.11.1"/>
    </reaction>
</comment>
<evidence type="ECO:0000256" key="3">
    <source>
        <dbReference type="ARBA" id="ARBA00022553"/>
    </source>
</evidence>
<dbReference type="InterPro" id="IPR008271">
    <property type="entry name" value="Ser/Thr_kinase_AS"/>
</dbReference>
<keyword evidence="6" id="KW-0418">Kinase</keyword>
<keyword evidence="4" id="KW-0808">Transferase</keyword>
<evidence type="ECO:0000313" key="13">
    <source>
        <dbReference type="Proteomes" id="UP000694380"/>
    </source>
</evidence>
<dbReference type="FunFam" id="1.10.510.10:FF:000072">
    <property type="entry name" value="AP2 associated kinase 1"/>
    <property type="match status" value="1"/>
</dbReference>
<dbReference type="EC" id="2.7.11.1" evidence="1"/>
<evidence type="ECO:0000256" key="1">
    <source>
        <dbReference type="ARBA" id="ARBA00012513"/>
    </source>
</evidence>
<feature type="domain" description="Protein kinase" evidence="11">
    <location>
        <begin position="46"/>
        <end position="409"/>
    </location>
</feature>
<dbReference type="AlphaFoldDB" id="A0A8C3F718"/>
<feature type="compositionally biased region" description="Low complexity" evidence="10">
    <location>
        <begin position="407"/>
        <end position="416"/>
    </location>
</feature>
<dbReference type="InterPro" id="IPR011009">
    <property type="entry name" value="Kinase-like_dom_sf"/>
</dbReference>
<evidence type="ECO:0000256" key="7">
    <source>
        <dbReference type="ARBA" id="ARBA00022840"/>
    </source>
</evidence>
<evidence type="ECO:0000313" key="12">
    <source>
        <dbReference type="Ensembl" id="ENSCPBP00000004226.1"/>
    </source>
</evidence>
<keyword evidence="5" id="KW-0547">Nucleotide-binding</keyword>
<accession>A0A8C3F718</accession>
<dbReference type="Ensembl" id="ENSCPBT00000005159.1">
    <property type="protein sequence ID" value="ENSCPBP00000004226.1"/>
    <property type="gene ID" value="ENSCPBG00000003424.1"/>
</dbReference>
<keyword evidence="7" id="KW-0067">ATP-binding</keyword>
<dbReference type="InterPro" id="IPR000719">
    <property type="entry name" value="Prot_kinase_dom"/>
</dbReference>
<dbReference type="OMA" id="APNTGEC"/>
<reference evidence="12" key="2">
    <citation type="submission" date="2025-09" db="UniProtKB">
        <authorList>
            <consortium name="Ensembl"/>
        </authorList>
    </citation>
    <scope>IDENTIFICATION</scope>
</reference>
<evidence type="ECO:0000256" key="2">
    <source>
        <dbReference type="ARBA" id="ARBA00022527"/>
    </source>
</evidence>
<sequence length="495" mass="54682">MKKFFDSRREQGGSGPGSGTSGGSGSNTVAGSGYIGRVFHIGRYQVTVDEVLAEGGFAIVFLVRTNNGMKCALKRMYVNNEHDLQVCKREIQIMRDLSGHKNIVGYIDSSINSVSSGDVWEVLILMDFCRGGQVVNLMNQRLQTGFTENEVLQIFCDTCEAVARLHQCKTPIIHRDLKVENILLHDRGHYVLCDFGSATNKFQNPQMEGVNAVEEEIKKYTTLSYRAPEMVNLYSGKLITTKADIWALGCLLYKLCYFTLPFGESQVAICDGNFTIPDNSRYSQDMHCLIHPDKRPDIYQVSYFAFKLTKRECPVPNVQNSPIPAKLPEPVKASEAAAKKSQPKARLTDPIPPMETSIAPRQRPKAGQTQPNPGILPIQPALTPRKRPTAQAAIQPQGPAALGGGQPSLPASVQQPKAPPPQAQPQPAPQLQPKQPPAPQQTPVAQPPVPSTQPQATPQHQQQLFLKQQLLQQQQQMMQAQQVSMVASQCVWHLY</sequence>
<evidence type="ECO:0000259" key="11">
    <source>
        <dbReference type="PROSITE" id="PS50011"/>
    </source>
</evidence>
<evidence type="ECO:0000256" key="8">
    <source>
        <dbReference type="ARBA" id="ARBA00047899"/>
    </source>
</evidence>
<name>A0A8C3F718_CHRPI</name>
<keyword evidence="3" id="KW-0597">Phosphoprotein</keyword>
<proteinExistence type="predicted"/>
<evidence type="ECO:0000256" key="5">
    <source>
        <dbReference type="ARBA" id="ARBA00022741"/>
    </source>
</evidence>
<feature type="region of interest" description="Disordered" evidence="10">
    <location>
        <begin position="1"/>
        <end position="26"/>
    </location>
</feature>
<organism evidence="12 13">
    <name type="scientific">Chrysemys picta bellii</name>
    <name type="common">Western painted turtle</name>
    <name type="synonym">Emys bellii</name>
    <dbReference type="NCBI Taxonomy" id="8478"/>
    <lineage>
        <taxon>Eukaryota</taxon>
        <taxon>Metazoa</taxon>
        <taxon>Chordata</taxon>
        <taxon>Craniata</taxon>
        <taxon>Vertebrata</taxon>
        <taxon>Euteleostomi</taxon>
        <taxon>Archelosauria</taxon>
        <taxon>Testudinata</taxon>
        <taxon>Testudines</taxon>
        <taxon>Cryptodira</taxon>
        <taxon>Durocryptodira</taxon>
        <taxon>Testudinoidea</taxon>
        <taxon>Emydidae</taxon>
        <taxon>Chrysemys</taxon>
    </lineage>
</organism>
<feature type="compositionally biased region" description="Low complexity" evidence="10">
    <location>
        <begin position="390"/>
        <end position="400"/>
    </location>
</feature>
<dbReference type="CDD" id="cd14037">
    <property type="entry name" value="STKc_NAK_like"/>
    <property type="match status" value="1"/>
</dbReference>
<dbReference type="PROSITE" id="PS50011">
    <property type="entry name" value="PROTEIN_KINASE_DOM"/>
    <property type="match status" value="1"/>
</dbReference>
<reference evidence="12" key="1">
    <citation type="submission" date="2025-08" db="UniProtKB">
        <authorList>
            <consortium name="Ensembl"/>
        </authorList>
    </citation>
    <scope>IDENTIFICATION</scope>
</reference>
<dbReference type="Gene3D" id="1.10.510.10">
    <property type="entry name" value="Transferase(Phosphotransferase) domain 1"/>
    <property type="match status" value="1"/>
</dbReference>
<dbReference type="PANTHER" id="PTHR47907:SF5">
    <property type="entry name" value="AP2 ASSOCIATED KINASE 1"/>
    <property type="match status" value="1"/>
</dbReference>
<feature type="compositionally biased region" description="Pro residues" evidence="10">
    <location>
        <begin position="417"/>
        <end position="451"/>
    </location>
</feature>
<dbReference type="SUPFAM" id="SSF56112">
    <property type="entry name" value="Protein kinase-like (PK-like)"/>
    <property type="match status" value="1"/>
</dbReference>